<dbReference type="EMBL" id="JARESE010000036">
    <property type="protein sequence ID" value="MDE8652372.1"/>
    <property type="molecule type" value="Genomic_DNA"/>
</dbReference>
<protein>
    <submittedName>
        <fullName evidence="1">Uncharacterized protein</fullName>
    </submittedName>
</protein>
<dbReference type="Proteomes" id="UP001216253">
    <property type="component" value="Unassembled WGS sequence"/>
</dbReference>
<proteinExistence type="predicted"/>
<accession>A0ABT5WQQ0</accession>
<organism evidence="1 2">
    <name type="scientific">Novosphingobium album</name>
    <name type="common">ex Liu et al. 2023</name>
    <dbReference type="NCBI Taxonomy" id="3031130"/>
    <lineage>
        <taxon>Bacteria</taxon>
        <taxon>Pseudomonadati</taxon>
        <taxon>Pseudomonadota</taxon>
        <taxon>Alphaproteobacteria</taxon>
        <taxon>Sphingomonadales</taxon>
        <taxon>Sphingomonadaceae</taxon>
        <taxon>Novosphingobium</taxon>
    </lineage>
</organism>
<evidence type="ECO:0000313" key="2">
    <source>
        <dbReference type="Proteomes" id="UP001216253"/>
    </source>
</evidence>
<keyword evidence="2" id="KW-1185">Reference proteome</keyword>
<name>A0ABT5WQQ0_9SPHN</name>
<evidence type="ECO:0000313" key="1">
    <source>
        <dbReference type="EMBL" id="MDE8652372.1"/>
    </source>
</evidence>
<comment type="caution">
    <text evidence="1">The sequence shown here is derived from an EMBL/GenBank/DDBJ whole genome shotgun (WGS) entry which is preliminary data.</text>
</comment>
<sequence length="76" mass="8392">MPLAHRVAKAVKETDELSRHDHEAIARAAIATMFNWLDDPSDATIQSASGPAHISPANCRRVWSEILARLRNEAGF</sequence>
<reference evidence="1 2" key="1">
    <citation type="submission" date="2023-03" db="EMBL/GenBank/DDBJ databases">
        <title>NovoSphingobium album sp. nov. isolated from polycyclic aromatic hydrocarbons- and heavy-metal polluted soil.</title>
        <authorList>
            <person name="Liu Z."/>
            <person name="Wang K."/>
        </authorList>
    </citation>
    <scope>NUCLEOTIDE SEQUENCE [LARGE SCALE GENOMIC DNA]</scope>
    <source>
        <strain evidence="1 2">H3SJ31-1</strain>
    </source>
</reference>
<gene>
    <name evidence="1" type="ORF">PYV00_11720</name>
</gene>